<reference evidence="1" key="2">
    <citation type="submission" date="2025-08" db="UniProtKB">
        <authorList>
            <consortium name="Ensembl"/>
        </authorList>
    </citation>
    <scope>IDENTIFICATION</scope>
</reference>
<keyword evidence="2" id="KW-1185">Reference proteome</keyword>
<proteinExistence type="predicted"/>
<protein>
    <recommendedName>
        <fullName evidence="3">SEFIR domain-containing protein</fullName>
    </recommendedName>
</protein>
<evidence type="ECO:0000313" key="1">
    <source>
        <dbReference type="Ensembl" id="ENSCSAVP00000006094.1"/>
    </source>
</evidence>
<reference evidence="2" key="1">
    <citation type="submission" date="2003-08" db="EMBL/GenBank/DDBJ databases">
        <authorList>
            <person name="Birren B."/>
            <person name="Nusbaum C."/>
            <person name="Abebe A."/>
            <person name="Abouelleil A."/>
            <person name="Adekoya E."/>
            <person name="Ait-zahra M."/>
            <person name="Allen N."/>
            <person name="Allen T."/>
            <person name="An P."/>
            <person name="Anderson M."/>
            <person name="Anderson S."/>
            <person name="Arachchi H."/>
            <person name="Armbruster J."/>
            <person name="Bachantsang P."/>
            <person name="Baldwin J."/>
            <person name="Barry A."/>
            <person name="Bayul T."/>
            <person name="Blitshsteyn B."/>
            <person name="Bloom T."/>
            <person name="Blye J."/>
            <person name="Boguslavskiy L."/>
            <person name="Borowsky M."/>
            <person name="Boukhgalter B."/>
            <person name="Brunache A."/>
            <person name="Butler J."/>
            <person name="Calixte N."/>
            <person name="Calvo S."/>
            <person name="Camarata J."/>
            <person name="Campo K."/>
            <person name="Chang J."/>
            <person name="Cheshatsang Y."/>
            <person name="Citroen M."/>
            <person name="Collymore A."/>
            <person name="Considine T."/>
            <person name="Cook A."/>
            <person name="Cooke P."/>
            <person name="Corum B."/>
            <person name="Cuomo C."/>
            <person name="David R."/>
            <person name="Dawoe T."/>
            <person name="Degray S."/>
            <person name="Dodge S."/>
            <person name="Dooley K."/>
            <person name="Dorje P."/>
            <person name="Dorjee K."/>
            <person name="Dorris L."/>
            <person name="Duffey N."/>
            <person name="Dupes A."/>
            <person name="Elkins T."/>
            <person name="Engels R."/>
            <person name="Erickson J."/>
            <person name="Farina A."/>
            <person name="Faro S."/>
            <person name="Ferreira P."/>
            <person name="Fischer H."/>
            <person name="Fitzgerald M."/>
            <person name="Foley K."/>
            <person name="Gage D."/>
            <person name="Galagan J."/>
            <person name="Gearin G."/>
            <person name="Gnerre S."/>
            <person name="Gnirke A."/>
            <person name="Goyette A."/>
            <person name="Graham J."/>
            <person name="Grandbois E."/>
            <person name="Gyaltsen K."/>
            <person name="Hafez N."/>
            <person name="Hagopian D."/>
            <person name="Hagos B."/>
            <person name="Hall J."/>
            <person name="Hatcher B."/>
            <person name="Heller A."/>
            <person name="Higgins H."/>
            <person name="Honan T."/>
            <person name="Horn A."/>
            <person name="Houde N."/>
            <person name="Hughes L."/>
            <person name="Hulme W."/>
            <person name="Husby E."/>
            <person name="Iliev I."/>
            <person name="Jaffe D."/>
            <person name="Jones C."/>
            <person name="Kamal M."/>
            <person name="Kamat A."/>
            <person name="Kamvysselis M."/>
            <person name="Karlsson E."/>
            <person name="Kells C."/>
            <person name="Kieu A."/>
            <person name="Kisner P."/>
            <person name="Kodira C."/>
            <person name="Kulbokas E."/>
            <person name="Labutti K."/>
            <person name="Lama D."/>
            <person name="Landers T."/>
            <person name="Leger J."/>
            <person name="Levine S."/>
            <person name="Lewis D."/>
            <person name="Lewis T."/>
            <person name="Lindblad-toh K."/>
            <person name="Liu X."/>
            <person name="Lokyitsang T."/>
            <person name="Lokyitsang Y."/>
            <person name="Lucien O."/>
            <person name="Lui A."/>
            <person name="Ma L.J."/>
            <person name="Mabbitt R."/>
            <person name="Macdonald J."/>
            <person name="Maclean C."/>
            <person name="Major J."/>
            <person name="Manning J."/>
            <person name="Marabella R."/>
            <person name="Maru K."/>
            <person name="Matthews C."/>
            <person name="Mauceli E."/>
            <person name="Mccarthy M."/>
            <person name="Mcdonough S."/>
            <person name="Mcghee T."/>
            <person name="Meldrim J."/>
            <person name="Meneus L."/>
            <person name="Mesirov J."/>
            <person name="Mihalev A."/>
            <person name="Mihova T."/>
            <person name="Mikkelsen T."/>
            <person name="Mlenga V."/>
            <person name="Moru K."/>
            <person name="Mozes J."/>
            <person name="Mulrain L."/>
            <person name="Munson G."/>
            <person name="Naylor J."/>
            <person name="Newes C."/>
            <person name="Nguyen C."/>
            <person name="Nguyen N."/>
            <person name="Nguyen T."/>
            <person name="Nicol R."/>
            <person name="Nielsen C."/>
            <person name="Nizzari M."/>
            <person name="Norbu C."/>
            <person name="Norbu N."/>
            <person name="O'donnell P."/>
            <person name="Okoawo O."/>
            <person name="O'leary S."/>
            <person name="Omotosho B."/>
            <person name="O'neill K."/>
            <person name="Osman S."/>
            <person name="Parker S."/>
            <person name="Perrin D."/>
            <person name="Phunkhang P."/>
            <person name="Piqani B."/>
            <person name="Purcell S."/>
            <person name="Rachupka T."/>
            <person name="Ramasamy U."/>
            <person name="Rameau R."/>
            <person name="Ray V."/>
            <person name="Raymond C."/>
            <person name="Retta R."/>
            <person name="Richardson S."/>
            <person name="Rise C."/>
            <person name="Rodriguez J."/>
            <person name="Rogers J."/>
            <person name="Rogov P."/>
            <person name="Rutman M."/>
            <person name="Schupbach R."/>
            <person name="Seaman C."/>
            <person name="Settipalli S."/>
            <person name="Sharpe T."/>
            <person name="Sheridan J."/>
            <person name="Sherpa N."/>
            <person name="Shi J."/>
            <person name="Smirnov S."/>
            <person name="Smith C."/>
            <person name="Sougnez C."/>
            <person name="Spencer B."/>
            <person name="Stalker J."/>
            <person name="Stange-thomann N."/>
            <person name="Stavropoulos S."/>
            <person name="Stetson K."/>
            <person name="Stone C."/>
            <person name="Stone S."/>
            <person name="Stubbs M."/>
            <person name="Talamas J."/>
            <person name="Tchuinga P."/>
            <person name="Tenzing P."/>
            <person name="Tesfaye S."/>
            <person name="Theodore J."/>
            <person name="Thoulutsang Y."/>
            <person name="Topham K."/>
            <person name="Towey S."/>
            <person name="Tsamla T."/>
            <person name="Tsomo N."/>
            <person name="Vallee D."/>
            <person name="Vassiliev H."/>
            <person name="Venkataraman V."/>
            <person name="Vinson J."/>
            <person name="Vo A."/>
            <person name="Wade C."/>
            <person name="Wang S."/>
            <person name="Wangchuk T."/>
            <person name="Wangdi T."/>
            <person name="Whittaker C."/>
            <person name="Wilkinson J."/>
            <person name="Wu Y."/>
            <person name="Wyman D."/>
            <person name="Yadav S."/>
            <person name="Yang S."/>
            <person name="Yang X."/>
            <person name="Yeager S."/>
            <person name="Yee E."/>
            <person name="Young G."/>
            <person name="Zainoun J."/>
            <person name="Zembeck L."/>
            <person name="Zimmer A."/>
            <person name="Zody M."/>
            <person name="Lander E."/>
        </authorList>
    </citation>
    <scope>NUCLEOTIDE SEQUENCE [LARGE SCALE GENOMIC DNA]</scope>
</reference>
<evidence type="ECO:0008006" key="3">
    <source>
        <dbReference type="Google" id="ProtNLM"/>
    </source>
</evidence>
<dbReference type="HOGENOM" id="CLU_1651562_0_0_1"/>
<accession>H2YL92</accession>
<evidence type="ECO:0000313" key="2">
    <source>
        <dbReference type="Proteomes" id="UP000007875"/>
    </source>
</evidence>
<name>H2YL92_CIOSA</name>
<reference evidence="1" key="3">
    <citation type="submission" date="2025-09" db="UniProtKB">
        <authorList>
            <consortium name="Ensembl"/>
        </authorList>
    </citation>
    <scope>IDENTIFICATION</scope>
</reference>
<dbReference type="Ensembl" id="ENSCSAVT00000006171.1">
    <property type="protein sequence ID" value="ENSCSAVP00000006094.1"/>
    <property type="gene ID" value="ENSCSAVG00000003636.1"/>
</dbReference>
<organism evidence="1 2">
    <name type="scientific">Ciona savignyi</name>
    <name type="common">Pacific transparent sea squirt</name>
    <dbReference type="NCBI Taxonomy" id="51511"/>
    <lineage>
        <taxon>Eukaryota</taxon>
        <taxon>Metazoa</taxon>
        <taxon>Chordata</taxon>
        <taxon>Tunicata</taxon>
        <taxon>Ascidiacea</taxon>
        <taxon>Phlebobranchia</taxon>
        <taxon>Cionidae</taxon>
        <taxon>Ciona</taxon>
    </lineage>
</organism>
<dbReference type="Proteomes" id="UP000007875">
    <property type="component" value="Unassembled WGS sequence"/>
</dbReference>
<dbReference type="InParanoid" id="H2YL92"/>
<dbReference type="AlphaFoldDB" id="H2YL92"/>
<sequence length="160" mass="18529">MMLVSPMASHHYRNLANRVATSIHKDDIKFNLWKGTDIGWFAHHVWSCRHIVLVFTPHCVEYMGEGAPSDSFHAGLTHATHYPTPHNIIVIYFDQPSKPPSDFLPYNPNIQYFDMETNETKFFEFIAKSSSKFEKKSTDFKAAKDVPVELQMTLLHHNHE</sequence>